<evidence type="ECO:0000256" key="9">
    <source>
        <dbReference type="ARBA" id="ARBA00022840"/>
    </source>
</evidence>
<protein>
    <recommendedName>
        <fullName evidence="3">Chemotaxis protein CheA</fullName>
        <ecNumber evidence="2">2.7.13.3</ecNumber>
    </recommendedName>
</protein>
<accession>A0A4R2E808</accession>
<comment type="function">
    <text evidence="11">Involved in the transmission of sensory signals from the chemoreceptors to the flagellar motors. CheA is autophosphorylated; it can transfer its phosphate group to either CheB or CheY.</text>
</comment>
<dbReference type="AlphaFoldDB" id="A0A4R2E808"/>
<dbReference type="InterPro" id="IPR051315">
    <property type="entry name" value="Bact_Chemotaxis_CheA"/>
</dbReference>
<dbReference type="SMART" id="SM00073">
    <property type="entry name" value="HPT"/>
    <property type="match status" value="1"/>
</dbReference>
<dbReference type="EMBL" id="SLWB01000014">
    <property type="protein sequence ID" value="TCN63885.1"/>
    <property type="molecule type" value="Genomic_DNA"/>
</dbReference>
<dbReference type="PANTHER" id="PTHR43395:SF10">
    <property type="entry name" value="CHEMOTAXIS PROTEIN CHEA"/>
    <property type="match status" value="1"/>
</dbReference>
<evidence type="ECO:0000256" key="4">
    <source>
        <dbReference type="ARBA" id="ARBA00022500"/>
    </source>
</evidence>
<keyword evidence="5 12" id="KW-0597">Phosphoprotein</keyword>
<dbReference type="InterPro" id="IPR004105">
    <property type="entry name" value="CheA-like_dim"/>
</dbReference>
<feature type="domain" description="HPt" evidence="15">
    <location>
        <begin position="1"/>
        <end position="101"/>
    </location>
</feature>
<organism evidence="16 17">
    <name type="scientific">Acetobacteroides hydrogenigenes</name>
    <dbReference type="NCBI Taxonomy" id="979970"/>
    <lineage>
        <taxon>Bacteria</taxon>
        <taxon>Pseudomonadati</taxon>
        <taxon>Bacteroidota</taxon>
        <taxon>Bacteroidia</taxon>
        <taxon>Bacteroidales</taxon>
        <taxon>Rikenellaceae</taxon>
        <taxon>Acetobacteroides</taxon>
    </lineage>
</organism>
<dbReference type="FunFam" id="3.30.565.10:FF:000016">
    <property type="entry name" value="Chemotaxis protein CheA, putative"/>
    <property type="match status" value="1"/>
</dbReference>
<dbReference type="InterPro" id="IPR004358">
    <property type="entry name" value="Sig_transdc_His_kin-like_C"/>
</dbReference>
<dbReference type="InterPro" id="IPR003594">
    <property type="entry name" value="HATPase_dom"/>
</dbReference>
<keyword evidence="6" id="KW-0808">Transferase</keyword>
<feature type="domain" description="CheW-like" evidence="14">
    <location>
        <begin position="545"/>
        <end position="675"/>
    </location>
</feature>
<evidence type="ECO:0000256" key="7">
    <source>
        <dbReference type="ARBA" id="ARBA00022741"/>
    </source>
</evidence>
<evidence type="ECO:0000256" key="10">
    <source>
        <dbReference type="ARBA" id="ARBA00023012"/>
    </source>
</evidence>
<reference evidence="16 17" key="1">
    <citation type="submission" date="2019-03" db="EMBL/GenBank/DDBJ databases">
        <title>Genomic Encyclopedia of Archaeal and Bacterial Type Strains, Phase II (KMG-II): from individual species to whole genera.</title>
        <authorList>
            <person name="Goeker M."/>
        </authorList>
    </citation>
    <scope>NUCLEOTIDE SEQUENCE [LARGE SCALE GENOMIC DNA]</scope>
    <source>
        <strain evidence="16 17">RL-C</strain>
    </source>
</reference>
<dbReference type="CDD" id="cd00088">
    <property type="entry name" value="HPT"/>
    <property type="match status" value="1"/>
</dbReference>
<proteinExistence type="predicted"/>
<dbReference type="InterPro" id="IPR036061">
    <property type="entry name" value="CheW-like_dom_sf"/>
</dbReference>
<dbReference type="PROSITE" id="PS50851">
    <property type="entry name" value="CHEW"/>
    <property type="match status" value="1"/>
</dbReference>
<dbReference type="InterPro" id="IPR036097">
    <property type="entry name" value="HisK_dim/P_sf"/>
</dbReference>
<evidence type="ECO:0000256" key="5">
    <source>
        <dbReference type="ARBA" id="ARBA00022553"/>
    </source>
</evidence>
<dbReference type="InterPro" id="IPR036890">
    <property type="entry name" value="HATPase_C_sf"/>
</dbReference>
<evidence type="ECO:0000259" key="14">
    <source>
        <dbReference type="PROSITE" id="PS50851"/>
    </source>
</evidence>
<dbReference type="GO" id="GO:0006935">
    <property type="term" value="P:chemotaxis"/>
    <property type="evidence" value="ECO:0007669"/>
    <property type="project" value="UniProtKB-KW"/>
</dbReference>
<evidence type="ECO:0000259" key="13">
    <source>
        <dbReference type="PROSITE" id="PS50109"/>
    </source>
</evidence>
<dbReference type="EC" id="2.7.13.3" evidence="2"/>
<dbReference type="SUPFAM" id="SSF47226">
    <property type="entry name" value="Histidine-containing phosphotransfer domain, HPT domain"/>
    <property type="match status" value="1"/>
</dbReference>
<dbReference type="SMART" id="SM01231">
    <property type="entry name" value="H-kinase_dim"/>
    <property type="match status" value="1"/>
</dbReference>
<dbReference type="Proteomes" id="UP000294830">
    <property type="component" value="Unassembled WGS sequence"/>
</dbReference>
<evidence type="ECO:0000256" key="11">
    <source>
        <dbReference type="ARBA" id="ARBA00035100"/>
    </source>
</evidence>
<dbReference type="OrthoDB" id="9815750at2"/>
<dbReference type="Pfam" id="PF02895">
    <property type="entry name" value="H-kinase_dim"/>
    <property type="match status" value="1"/>
</dbReference>
<sequence>MDQFKKKFFEEAFDLIQDLEDSLLILEEDPDSSSHIERVFRAMHTIKGNSAMFGFSHIDRFTHNLETVYDFVRQGKLKITSPLLTATLSAVDQLKTLLNEGDTVSDETMAESLRITEQVNSFIAGTAKVGEEEDRGLALLAKDADIASTYFISFKPHADIFKTGTNPLYLVDELCSLGRSITYAHTEAIPELSLEMEADSCYTAWSIFLATTEDVNALYDVFIFVEGSCEVDITLLAGIDLLGNTQFSDRIAELYLAGGAFNAAELKHYAETLCTSEQALECAQTARRTVTTKENTISSIRVSSDKVDGLMNLVSELVTMQAQLSLFAEKSLLPELSAISENMDKITRRLRDTAFGICLIPLDSMLTRFHRLVRDVSKELGKDVAFITEGTDTELDKTVIENLADPIMHILRNSLDHGIESAQERAAKGKPAQGTIRLRAFYSGTNVHIQIFEDGRGINPETIRAKAIESGIIGADAVLSKQETLDLIFRSGFSTAARVTELSGRGVGMDVVKRKISEIRGEVEIDSEVDKGTTITIKLPLTLSIIDGLLVKISETYFVIPLSAVDTIYAAKHTDLKKYNNMVVLAGRQMPYVYLRTYFDYPANDEDQEQIVVVSYSDISVGLVVDRVVGEYQAVLKPLGKAFKSLDFVSGAAILGDGTIALVLDTTRVIRQATAR</sequence>
<dbReference type="Gene3D" id="1.20.120.160">
    <property type="entry name" value="HPT domain"/>
    <property type="match status" value="1"/>
</dbReference>
<dbReference type="SMART" id="SM00387">
    <property type="entry name" value="HATPase_c"/>
    <property type="match status" value="1"/>
</dbReference>
<dbReference type="InterPro" id="IPR002545">
    <property type="entry name" value="CheW-lke_dom"/>
</dbReference>
<dbReference type="Pfam" id="PF01584">
    <property type="entry name" value="CheW"/>
    <property type="match status" value="1"/>
</dbReference>
<evidence type="ECO:0000256" key="8">
    <source>
        <dbReference type="ARBA" id="ARBA00022777"/>
    </source>
</evidence>
<keyword evidence="4" id="KW-0145">Chemotaxis</keyword>
<evidence type="ECO:0000256" key="12">
    <source>
        <dbReference type="PROSITE-ProRule" id="PRU00110"/>
    </source>
</evidence>
<keyword evidence="8 16" id="KW-0418">Kinase</keyword>
<dbReference type="PROSITE" id="PS50109">
    <property type="entry name" value="HIS_KIN"/>
    <property type="match status" value="1"/>
</dbReference>
<gene>
    <name evidence="16" type="ORF">CLV25_11440</name>
</gene>
<evidence type="ECO:0000256" key="1">
    <source>
        <dbReference type="ARBA" id="ARBA00000085"/>
    </source>
</evidence>
<dbReference type="GO" id="GO:0005524">
    <property type="term" value="F:ATP binding"/>
    <property type="evidence" value="ECO:0007669"/>
    <property type="project" value="UniProtKB-KW"/>
</dbReference>
<evidence type="ECO:0000313" key="16">
    <source>
        <dbReference type="EMBL" id="TCN63885.1"/>
    </source>
</evidence>
<dbReference type="RefSeq" id="WP_131840037.1">
    <property type="nucleotide sequence ID" value="NZ_SLWB01000014.1"/>
</dbReference>
<feature type="modified residue" description="Phosphohistidine" evidence="12">
    <location>
        <position position="44"/>
    </location>
</feature>
<keyword evidence="10" id="KW-0902">Two-component regulatory system</keyword>
<dbReference type="PANTHER" id="PTHR43395">
    <property type="entry name" value="SENSOR HISTIDINE KINASE CHEA"/>
    <property type="match status" value="1"/>
</dbReference>
<keyword evidence="9" id="KW-0067">ATP-binding</keyword>
<keyword evidence="7" id="KW-0547">Nucleotide-binding</keyword>
<evidence type="ECO:0000259" key="15">
    <source>
        <dbReference type="PROSITE" id="PS50894"/>
    </source>
</evidence>
<dbReference type="InterPro" id="IPR037006">
    <property type="entry name" value="CheA-like_homodim_sf"/>
</dbReference>
<comment type="catalytic activity">
    <reaction evidence="1">
        <text>ATP + protein L-histidine = ADP + protein N-phospho-L-histidine.</text>
        <dbReference type="EC" id="2.7.13.3"/>
    </reaction>
</comment>
<dbReference type="InterPro" id="IPR008207">
    <property type="entry name" value="Sig_transdc_His_kin_Hpt_dom"/>
</dbReference>
<evidence type="ECO:0000313" key="17">
    <source>
        <dbReference type="Proteomes" id="UP000294830"/>
    </source>
</evidence>
<dbReference type="PROSITE" id="PS50894">
    <property type="entry name" value="HPT"/>
    <property type="match status" value="1"/>
</dbReference>
<evidence type="ECO:0000256" key="3">
    <source>
        <dbReference type="ARBA" id="ARBA00021495"/>
    </source>
</evidence>
<comment type="caution">
    <text evidence="16">The sequence shown here is derived from an EMBL/GenBank/DDBJ whole genome shotgun (WGS) entry which is preliminary data.</text>
</comment>
<dbReference type="SMART" id="SM00260">
    <property type="entry name" value="CheW"/>
    <property type="match status" value="1"/>
</dbReference>
<keyword evidence="17" id="KW-1185">Reference proteome</keyword>
<dbReference type="SUPFAM" id="SSF47384">
    <property type="entry name" value="Homodimeric domain of signal transducing histidine kinase"/>
    <property type="match status" value="1"/>
</dbReference>
<dbReference type="Gene3D" id="1.10.287.560">
    <property type="entry name" value="Histidine kinase CheA-like, homodimeric domain"/>
    <property type="match status" value="1"/>
</dbReference>
<name>A0A4R2E808_9BACT</name>
<dbReference type="CDD" id="cd16916">
    <property type="entry name" value="HATPase_CheA-like"/>
    <property type="match status" value="1"/>
</dbReference>
<dbReference type="InterPro" id="IPR005467">
    <property type="entry name" value="His_kinase_dom"/>
</dbReference>
<dbReference type="PRINTS" id="PR00344">
    <property type="entry name" value="BCTRLSENSOR"/>
</dbReference>
<evidence type="ECO:0000256" key="6">
    <source>
        <dbReference type="ARBA" id="ARBA00022679"/>
    </source>
</evidence>
<dbReference type="Gene3D" id="2.30.30.40">
    <property type="entry name" value="SH3 Domains"/>
    <property type="match status" value="1"/>
</dbReference>
<feature type="domain" description="Histidine kinase" evidence="13">
    <location>
        <begin position="312"/>
        <end position="543"/>
    </location>
</feature>
<dbReference type="Pfam" id="PF02518">
    <property type="entry name" value="HATPase_c"/>
    <property type="match status" value="1"/>
</dbReference>
<dbReference type="GO" id="GO:0005737">
    <property type="term" value="C:cytoplasm"/>
    <property type="evidence" value="ECO:0007669"/>
    <property type="project" value="InterPro"/>
</dbReference>
<evidence type="ECO:0000256" key="2">
    <source>
        <dbReference type="ARBA" id="ARBA00012438"/>
    </source>
</evidence>
<dbReference type="Gene3D" id="3.30.565.10">
    <property type="entry name" value="Histidine kinase-like ATPase, C-terminal domain"/>
    <property type="match status" value="1"/>
</dbReference>
<dbReference type="GO" id="GO:0000155">
    <property type="term" value="F:phosphorelay sensor kinase activity"/>
    <property type="evidence" value="ECO:0007669"/>
    <property type="project" value="InterPro"/>
</dbReference>
<dbReference type="SUPFAM" id="SSF50341">
    <property type="entry name" value="CheW-like"/>
    <property type="match status" value="1"/>
</dbReference>
<dbReference type="SUPFAM" id="SSF55874">
    <property type="entry name" value="ATPase domain of HSP90 chaperone/DNA topoisomerase II/histidine kinase"/>
    <property type="match status" value="1"/>
</dbReference>
<dbReference type="Pfam" id="PF01627">
    <property type="entry name" value="Hpt"/>
    <property type="match status" value="1"/>
</dbReference>
<dbReference type="InterPro" id="IPR036641">
    <property type="entry name" value="HPT_dom_sf"/>
</dbReference>